<dbReference type="KEGG" id="mcos:GM418_00335"/>
<dbReference type="Proteomes" id="UP000428260">
    <property type="component" value="Chromosome"/>
</dbReference>
<dbReference type="InterPro" id="IPR010496">
    <property type="entry name" value="AL/BT2_dom"/>
</dbReference>
<dbReference type="EMBL" id="CP046401">
    <property type="protein sequence ID" value="QGY42154.1"/>
    <property type="molecule type" value="Genomic_DNA"/>
</dbReference>
<evidence type="ECO:0000313" key="4">
    <source>
        <dbReference type="Proteomes" id="UP000428260"/>
    </source>
</evidence>
<feature type="signal peptide" evidence="1">
    <location>
        <begin position="1"/>
        <end position="23"/>
    </location>
</feature>
<name>A0A6I6JWL6_9BACT</name>
<accession>A0A6I6JWL6</accession>
<evidence type="ECO:0000313" key="3">
    <source>
        <dbReference type="EMBL" id="QGY42154.1"/>
    </source>
</evidence>
<gene>
    <name evidence="3" type="ORF">GM418_00335</name>
</gene>
<dbReference type="Pfam" id="PF06439">
    <property type="entry name" value="3keto-disac_hyd"/>
    <property type="match status" value="1"/>
</dbReference>
<keyword evidence="1" id="KW-0732">Signal</keyword>
<keyword evidence="4" id="KW-1185">Reference proteome</keyword>
<dbReference type="Gene3D" id="2.60.120.560">
    <property type="entry name" value="Exo-inulinase, domain 1"/>
    <property type="match status" value="1"/>
</dbReference>
<feature type="chain" id="PRO_5026359102" evidence="1">
    <location>
        <begin position="24"/>
        <end position="274"/>
    </location>
</feature>
<dbReference type="RefSeq" id="WP_158862030.1">
    <property type="nucleotide sequence ID" value="NZ_CP046401.1"/>
</dbReference>
<dbReference type="AlphaFoldDB" id="A0A6I6JWL6"/>
<dbReference type="GO" id="GO:0016787">
    <property type="term" value="F:hydrolase activity"/>
    <property type="evidence" value="ECO:0007669"/>
    <property type="project" value="InterPro"/>
</dbReference>
<proteinExistence type="predicted"/>
<sequence length="274" mass="30844">MKNLFSFTLCILFAVAVFDKSYASENPTKQNSNNKTVQLFNGKNLDGWYTFLKERGKNSDPENVFTVKNGMLHISGEEWGCITTNKEYENYRILVEFKWGKTNHPPRAEKARDSGLLIHSVGKDGASGGIWMYSIECQMIEGGTGDIIVVGDGTDNFNVTSTVADEKQGNSFIFLPDGKKESISSGRINWLQRDPKWKDMLGFRGENDVEKSLGEWNQLECIADGNQMTIFLNGKLVNRATDVKPAKGKIQIQSESAELFIRKIELEPLLKNRN</sequence>
<evidence type="ECO:0000259" key="2">
    <source>
        <dbReference type="Pfam" id="PF06439"/>
    </source>
</evidence>
<protein>
    <submittedName>
        <fullName evidence="3">DUF1080 domain-containing protein</fullName>
    </submittedName>
</protein>
<evidence type="ECO:0000256" key="1">
    <source>
        <dbReference type="SAM" id="SignalP"/>
    </source>
</evidence>
<reference evidence="3 4" key="1">
    <citation type="submission" date="2019-11" db="EMBL/GenBank/DDBJ databases">
        <authorList>
            <person name="Zheng R.K."/>
            <person name="Sun C.M."/>
        </authorList>
    </citation>
    <scope>NUCLEOTIDE SEQUENCE [LARGE SCALE GENOMIC DNA]</scope>
    <source>
        <strain evidence="3 4">WC007</strain>
    </source>
</reference>
<organism evidence="3 4">
    <name type="scientific">Maribellus comscasis</name>
    <dbReference type="NCBI Taxonomy" id="2681766"/>
    <lineage>
        <taxon>Bacteria</taxon>
        <taxon>Pseudomonadati</taxon>
        <taxon>Bacteroidota</taxon>
        <taxon>Bacteroidia</taxon>
        <taxon>Marinilabiliales</taxon>
        <taxon>Prolixibacteraceae</taxon>
        <taxon>Maribellus</taxon>
    </lineage>
</organism>
<feature type="domain" description="3-keto-alpha-glucoside-1,2-lyase/3-keto-2-hydroxy-glucal hydratase" evidence="2">
    <location>
        <begin position="37"/>
        <end position="266"/>
    </location>
</feature>